<dbReference type="Proteomes" id="UP001497623">
    <property type="component" value="Unassembled WGS sequence"/>
</dbReference>
<evidence type="ECO:0000313" key="1">
    <source>
        <dbReference type="EMBL" id="CAL4061175.1"/>
    </source>
</evidence>
<protein>
    <recommendedName>
        <fullName evidence="3">NACHT domain-containing protein</fullName>
    </recommendedName>
</protein>
<evidence type="ECO:0000313" key="2">
    <source>
        <dbReference type="Proteomes" id="UP001497623"/>
    </source>
</evidence>
<dbReference type="Gene3D" id="3.40.50.300">
    <property type="entry name" value="P-loop containing nucleotide triphosphate hydrolases"/>
    <property type="match status" value="1"/>
</dbReference>
<dbReference type="AlphaFoldDB" id="A0AAV2PL97"/>
<proteinExistence type="predicted"/>
<organism evidence="1 2">
    <name type="scientific">Meganyctiphanes norvegica</name>
    <name type="common">Northern krill</name>
    <name type="synonym">Thysanopoda norvegica</name>
    <dbReference type="NCBI Taxonomy" id="48144"/>
    <lineage>
        <taxon>Eukaryota</taxon>
        <taxon>Metazoa</taxon>
        <taxon>Ecdysozoa</taxon>
        <taxon>Arthropoda</taxon>
        <taxon>Crustacea</taxon>
        <taxon>Multicrustacea</taxon>
        <taxon>Malacostraca</taxon>
        <taxon>Eumalacostraca</taxon>
        <taxon>Eucarida</taxon>
        <taxon>Euphausiacea</taxon>
        <taxon>Euphausiidae</taxon>
        <taxon>Meganyctiphanes</taxon>
    </lineage>
</organism>
<name>A0AAV2PL97_MEGNR</name>
<feature type="non-terminal residue" evidence="1">
    <location>
        <position position="1"/>
    </location>
</feature>
<dbReference type="EMBL" id="CAXKWB010000549">
    <property type="protein sequence ID" value="CAL4061175.1"/>
    <property type="molecule type" value="Genomic_DNA"/>
</dbReference>
<keyword evidence="2" id="KW-1185">Reference proteome</keyword>
<evidence type="ECO:0008006" key="3">
    <source>
        <dbReference type="Google" id="ProtNLM"/>
    </source>
</evidence>
<comment type="caution">
    <text evidence="1">The sequence shown here is derived from an EMBL/GenBank/DDBJ whole genome shotgun (WGS) entry which is preliminary data.</text>
</comment>
<accession>A0AAV2PL97</accession>
<dbReference type="InterPro" id="IPR027417">
    <property type="entry name" value="P-loop_NTPase"/>
</dbReference>
<sequence>NLFQYWITESNIIEELSTYKLVIPLYCPDIATRDWEALLRRDIFPRTHSSCDAADFYQTLPKIPVLWIVDGWDEANSDALGLVKNLLQVQPIDHTIIVASRPEHCISLTGKSFPETKYIKVSICSFEEQECEELASCHLKDSSGIKMTQEQVKEFMMCIKTIGDDVRKEFCNPLKLILAAELWCNEPDKLKSASTLTQLYILIKEMYIKKLCERLMQEASMTEREVKSKVESWFSTFCKVSFDMVCEQRRLQLNEKYQKCLEFECNRLGINSSKCFSTFLFYQIQNENCGNFHFMHLTQQQFYASLHVCFKIMESNDQENLIFSIFGIDKGYLTASLKAKTSKVHFFPILHQVFSLVMTEFHDLKHLSKSIIHLIAMTAGRMESSAWFEIVQLCGSIETLIDEVASVINKDVWLVGNREISAANTLASRTLPKSIMIRVNMNGVDNPDLQHLLKKIAFSNIFVNLQCSRTRNSDSFLKILTLKGRKSILHEFAGKLTITGIEYLKLVKELKVLQILFDKPNDINYLCFVSKYLINLQFLRIHYESNIFEVPTGRAFKNFWKTKSISNVTELKLPPLRFLQLVLPYLEGKHVTQATNFISRLSKFYNLIQIPKLNTKSARMFVERLEKKKIIVEQLCLLTEINNEKALLHLGSIPFSNAHHKREFLRFWSECIDK</sequence>
<gene>
    <name evidence="1" type="ORF">MNOR_LOCUS1925</name>
</gene>
<reference evidence="1 2" key="1">
    <citation type="submission" date="2024-05" db="EMBL/GenBank/DDBJ databases">
        <authorList>
            <person name="Wallberg A."/>
        </authorList>
    </citation>
    <scope>NUCLEOTIDE SEQUENCE [LARGE SCALE GENOMIC DNA]</scope>
</reference>